<dbReference type="InterPro" id="IPR036986">
    <property type="entry name" value="S4_RNA-bd_sf"/>
</dbReference>
<dbReference type="PANTHER" id="PTHR47683:SF4">
    <property type="entry name" value="PSEUDOURIDINE SYNTHASE"/>
    <property type="match status" value="1"/>
</dbReference>
<evidence type="ECO:0000256" key="5">
    <source>
        <dbReference type="RuleBase" id="RU003887"/>
    </source>
</evidence>
<evidence type="ECO:0000256" key="1">
    <source>
        <dbReference type="ARBA" id="ARBA00008348"/>
    </source>
</evidence>
<dbReference type="InterPro" id="IPR000748">
    <property type="entry name" value="PsdUridine_synth_RsuA/RluB/E/F"/>
</dbReference>
<dbReference type="Pfam" id="PF00849">
    <property type="entry name" value="PseudoU_synth_2"/>
    <property type="match status" value="1"/>
</dbReference>
<dbReference type="SMART" id="SM00363">
    <property type="entry name" value="S4"/>
    <property type="match status" value="1"/>
</dbReference>
<evidence type="ECO:0000313" key="8">
    <source>
        <dbReference type="Proteomes" id="UP000713904"/>
    </source>
</evidence>
<dbReference type="InterPro" id="IPR050343">
    <property type="entry name" value="RsuA_PseudoU_synthase"/>
</dbReference>
<evidence type="ECO:0000259" key="6">
    <source>
        <dbReference type="SMART" id="SM00363"/>
    </source>
</evidence>
<dbReference type="SUPFAM" id="SSF55120">
    <property type="entry name" value="Pseudouridine synthase"/>
    <property type="match status" value="1"/>
</dbReference>
<reference evidence="7 8" key="1">
    <citation type="submission" date="2020-05" db="EMBL/GenBank/DDBJ databases">
        <title>Draft genome of xy-202 and genomic insight in genome of the genus Peptostreptococcus.</title>
        <authorList>
            <person name="Zhang Z."/>
        </authorList>
    </citation>
    <scope>NUCLEOTIDE SEQUENCE [LARGE SCALE GENOMIC DNA]</scope>
    <source>
        <strain evidence="7 8">DSM 27025</strain>
    </source>
</reference>
<feature type="domain" description="RNA-binding S4" evidence="6">
    <location>
        <begin position="1"/>
        <end position="66"/>
    </location>
</feature>
<dbReference type="InterPro" id="IPR020103">
    <property type="entry name" value="PsdUridine_synth_cat_dom_sf"/>
</dbReference>
<keyword evidence="2 4" id="KW-0694">RNA-binding</keyword>
<dbReference type="SUPFAM" id="SSF55174">
    <property type="entry name" value="Alpha-L RNA-binding motif"/>
    <property type="match status" value="1"/>
</dbReference>
<evidence type="ECO:0000256" key="2">
    <source>
        <dbReference type="ARBA" id="ARBA00022884"/>
    </source>
</evidence>
<dbReference type="Gene3D" id="3.30.70.1560">
    <property type="entry name" value="Alpha-L RNA-binding motif"/>
    <property type="match status" value="1"/>
</dbReference>
<proteinExistence type="inferred from homology"/>
<evidence type="ECO:0000256" key="3">
    <source>
        <dbReference type="ARBA" id="ARBA00023235"/>
    </source>
</evidence>
<dbReference type="Pfam" id="PF01479">
    <property type="entry name" value="S4"/>
    <property type="match status" value="1"/>
</dbReference>
<evidence type="ECO:0000256" key="4">
    <source>
        <dbReference type="PROSITE-ProRule" id="PRU00182"/>
    </source>
</evidence>
<dbReference type="InterPro" id="IPR020094">
    <property type="entry name" value="TruA/RsuA/RluB/E/F_N"/>
</dbReference>
<dbReference type="Proteomes" id="UP000713904">
    <property type="component" value="Unassembled WGS sequence"/>
</dbReference>
<keyword evidence="3 5" id="KW-0413">Isomerase</keyword>
<dbReference type="EMBL" id="JABGBW010000001">
    <property type="protein sequence ID" value="MBC2575428.1"/>
    <property type="molecule type" value="Genomic_DNA"/>
</dbReference>
<protein>
    <recommendedName>
        <fullName evidence="5">Pseudouridine synthase</fullName>
        <ecNumber evidence="5">5.4.99.-</ecNumber>
    </recommendedName>
</protein>
<dbReference type="PROSITE" id="PS01149">
    <property type="entry name" value="PSI_RSU"/>
    <property type="match status" value="1"/>
</dbReference>
<dbReference type="CDD" id="cd02553">
    <property type="entry name" value="PseudoU_synth_RsuA"/>
    <property type="match status" value="1"/>
</dbReference>
<comment type="caution">
    <text evidence="7">The sequence shown here is derived from an EMBL/GenBank/DDBJ whole genome shotgun (WGS) entry which is preliminary data.</text>
</comment>
<gene>
    <name evidence="7" type="ORF">HLB29_01855</name>
</gene>
<dbReference type="InterPro" id="IPR042092">
    <property type="entry name" value="PsdUridine_s_RsuA/RluB/E/F_cat"/>
</dbReference>
<comment type="similarity">
    <text evidence="1 5">Belongs to the pseudouridine synthase RsuA family.</text>
</comment>
<name>A0ABR6TJ31_9FIRM</name>
<dbReference type="PROSITE" id="PS50889">
    <property type="entry name" value="S4"/>
    <property type="match status" value="1"/>
</dbReference>
<dbReference type="Gene3D" id="3.30.70.580">
    <property type="entry name" value="Pseudouridine synthase I, catalytic domain, N-terminal subdomain"/>
    <property type="match status" value="1"/>
</dbReference>
<dbReference type="CDD" id="cd00165">
    <property type="entry name" value="S4"/>
    <property type="match status" value="1"/>
</dbReference>
<organism evidence="7 8">
    <name type="scientific">Peptostreptococcus canis</name>
    <dbReference type="NCBI Taxonomy" id="1159213"/>
    <lineage>
        <taxon>Bacteria</taxon>
        <taxon>Bacillati</taxon>
        <taxon>Bacillota</taxon>
        <taxon>Clostridia</taxon>
        <taxon>Peptostreptococcales</taxon>
        <taxon>Peptostreptococcaceae</taxon>
        <taxon>Peptostreptococcus</taxon>
    </lineage>
</organism>
<sequence>MRLDKMLGNLGYGTRSEIKKFCRQGMVIVNGEEAKKSDIHVNPELDEVLFNGKKVNYREFIYLMLNKPSGYVSATFDKYEPTVIELIDEKYYTFEPFPVGRLDKDTEGLLILTNDGQLSHRVLSPKKHVPKKYYAIIDRLVKTCDIEYFEKGIDIGEEHMTKPAKLEFIGKGTDVDFDNLFNTENEFFVEKKFDFKDGLGAEVYITISEGKFHQIKRMFNAVGKEVLYLKRIKMGELQLDETLELGEYRELTAEEISMLEGK</sequence>
<dbReference type="InterPro" id="IPR002942">
    <property type="entry name" value="S4_RNA-bd"/>
</dbReference>
<dbReference type="InterPro" id="IPR006145">
    <property type="entry name" value="PsdUridine_synth_RsuA/RluA"/>
</dbReference>
<keyword evidence="8" id="KW-1185">Reference proteome</keyword>
<accession>A0ABR6TJ31</accession>
<dbReference type="NCBIfam" id="TIGR00093">
    <property type="entry name" value="pseudouridine synthase"/>
    <property type="match status" value="1"/>
</dbReference>
<dbReference type="Gene3D" id="3.10.290.10">
    <property type="entry name" value="RNA-binding S4 domain"/>
    <property type="match status" value="1"/>
</dbReference>
<dbReference type="RefSeq" id="WP_185623455.1">
    <property type="nucleotide sequence ID" value="NZ_JABGBW010000001.1"/>
</dbReference>
<dbReference type="PANTHER" id="PTHR47683">
    <property type="entry name" value="PSEUDOURIDINE SYNTHASE FAMILY PROTEIN-RELATED"/>
    <property type="match status" value="1"/>
</dbReference>
<dbReference type="EC" id="5.4.99.-" evidence="5"/>
<dbReference type="InterPro" id="IPR018496">
    <property type="entry name" value="PsdUridine_synth_RsuA/RluB_CS"/>
</dbReference>
<evidence type="ECO:0000313" key="7">
    <source>
        <dbReference type="EMBL" id="MBC2575428.1"/>
    </source>
</evidence>